<evidence type="ECO:0000256" key="2">
    <source>
        <dbReference type="SAM" id="MobiDB-lite"/>
    </source>
</evidence>
<dbReference type="EMBL" id="JH431313">
    <property type="status" value="NOT_ANNOTATED_CDS"/>
    <property type="molecule type" value="Genomic_DNA"/>
</dbReference>
<dbReference type="PROSITE" id="PS50157">
    <property type="entry name" value="ZINC_FINGER_C2H2_2"/>
    <property type="match status" value="1"/>
</dbReference>
<dbReference type="GO" id="GO:0008270">
    <property type="term" value="F:zinc ion binding"/>
    <property type="evidence" value="ECO:0007669"/>
    <property type="project" value="UniProtKB-KW"/>
</dbReference>
<feature type="region of interest" description="Disordered" evidence="2">
    <location>
        <begin position="430"/>
        <end position="462"/>
    </location>
</feature>
<evidence type="ECO:0000313" key="5">
    <source>
        <dbReference type="Proteomes" id="UP000014500"/>
    </source>
</evidence>
<feature type="compositionally biased region" description="Polar residues" evidence="2">
    <location>
        <begin position="299"/>
        <end position="308"/>
    </location>
</feature>
<keyword evidence="1" id="KW-0479">Metal-binding</keyword>
<organism evidence="4 5">
    <name type="scientific">Strigamia maritima</name>
    <name type="common">European centipede</name>
    <name type="synonym">Geophilus maritimus</name>
    <dbReference type="NCBI Taxonomy" id="126957"/>
    <lineage>
        <taxon>Eukaryota</taxon>
        <taxon>Metazoa</taxon>
        <taxon>Ecdysozoa</taxon>
        <taxon>Arthropoda</taxon>
        <taxon>Myriapoda</taxon>
        <taxon>Chilopoda</taxon>
        <taxon>Pleurostigmophora</taxon>
        <taxon>Geophilomorpha</taxon>
        <taxon>Linotaeniidae</taxon>
        <taxon>Strigamia</taxon>
    </lineage>
</organism>
<dbReference type="HOGENOM" id="CLU_299422_0_0_1"/>
<dbReference type="EnsemblMetazoa" id="SMAR003423-RA">
    <property type="protein sequence ID" value="SMAR003423-PA"/>
    <property type="gene ID" value="SMAR003423"/>
</dbReference>
<feature type="compositionally biased region" description="Polar residues" evidence="2">
    <location>
        <begin position="48"/>
        <end position="65"/>
    </location>
</feature>
<dbReference type="SMART" id="SM00355">
    <property type="entry name" value="ZnF_C2H2"/>
    <property type="match status" value="3"/>
</dbReference>
<feature type="region of interest" description="Disordered" evidence="2">
    <location>
        <begin position="1"/>
        <end position="65"/>
    </location>
</feature>
<sequence>MTSDIKMAAPNHFGTNKQMDQDKGSANRPITQRISRSHKFTTRRETDSVSNNALALPSTSKPPFTNGFQHYPPVGMNYQPYSLSQLPNTSDPVGNNARSWPNVWESVQKYPLLQQQLNSNDRPTRTEHWANSLENYDRMHPNSHPNFIHEQNTVQISQSGSRTFQQSVKQNYMMATQTLRTFVNRSQERNPNSTEEAPLIEYHQQTTFSLPPLQPINTLKSDDLRRMAEMSKLMSLQNSQPPTVVKCESEKPMSLPNSAYNDDSDSDDLVIVPTESKDRAKCQSPITISSDESDDEKMGTSTSTPTNKTANTLPNETTNTPTIETANASPNETEKTPLNQIVNVPSNKAAISPPNGAAISHPNETLMKKFLFLPLDTPPEKFLKTPLNKFSETPHNKFSITPLDKFSTTSLNKLENTSLDEAELTLSNNLITPPNECVPDDSSSDSSDLPEYLSPRDTLEQQDETVSSLDTLDEMKNELNDTDSQVDEFASVITLRFCTVRRNADNIRELIKAPTSDDVFTVRQFTDKVRPCFKKKSRSVSEELVNDDEETVHVGTKRKAVQEESRPRKIRNIFSMPNLLTKPSPRKYIDIVICGKCKCRVADEKEHSGSTSCDFTDIYPCLDAKCEKTFIGFPRYQAHVEAHGYRVCEPKIIEDEEPMEPRPEDSPINDEVKCVFCDDTFENDDCLTLHLKQLHKMKNDSDFFVDFNDRYLHRSMEIWLRGLNGGAREPCKLCSENLLLSEVRNHLVEVHLWAKNTSLVRIASKATKKASKINRFIVPTGEANEMSLSASTASSSTGVILRKVQMVEPDTTREKPAPSLKDVEKWLSGLEDGGNEMGICCLFCEKMFLSAFATYRHLKISHGSCLEKVFGKNLLAELEDVEKSHSVEDGLSFCSTMSEVDRVTQKAKVLLMHFVEPDTRKAFQFDSSHVGEIIVRLLYSMGYSYCLFDENSDEDVAFDALCRNIRTFVLACVAPEVRNIVGFDTKNVEEVLDSLFEYIGVV</sequence>
<feature type="region of interest" description="Disordered" evidence="2">
    <location>
        <begin position="233"/>
        <end position="337"/>
    </location>
</feature>
<keyword evidence="5" id="KW-1185">Reference proteome</keyword>
<dbReference type="PROSITE" id="PS00028">
    <property type="entry name" value="ZINC_FINGER_C2H2_1"/>
    <property type="match status" value="3"/>
</dbReference>
<evidence type="ECO:0000313" key="4">
    <source>
        <dbReference type="EnsemblMetazoa" id="SMAR003423-PA"/>
    </source>
</evidence>
<keyword evidence="1" id="KW-0863">Zinc-finger</keyword>
<evidence type="ECO:0000256" key="1">
    <source>
        <dbReference type="PROSITE-ProRule" id="PRU00042"/>
    </source>
</evidence>
<dbReference type="InterPro" id="IPR013087">
    <property type="entry name" value="Znf_C2H2_type"/>
</dbReference>
<feature type="compositionally biased region" description="Low complexity" evidence="2">
    <location>
        <begin position="309"/>
        <end position="328"/>
    </location>
</feature>
<reference evidence="4" key="2">
    <citation type="submission" date="2015-02" db="UniProtKB">
        <authorList>
            <consortium name="EnsemblMetazoa"/>
        </authorList>
    </citation>
    <scope>IDENTIFICATION</scope>
</reference>
<protein>
    <recommendedName>
        <fullName evidence="3">C2H2-type domain-containing protein</fullName>
    </recommendedName>
</protein>
<dbReference type="Proteomes" id="UP000014500">
    <property type="component" value="Unassembled WGS sequence"/>
</dbReference>
<keyword evidence="1" id="KW-0862">Zinc</keyword>
<name>T1IQU8_STRMM</name>
<evidence type="ECO:0000259" key="3">
    <source>
        <dbReference type="PROSITE" id="PS50157"/>
    </source>
</evidence>
<dbReference type="AlphaFoldDB" id="T1IQU8"/>
<accession>T1IQU8</accession>
<reference evidence="5" key="1">
    <citation type="submission" date="2011-05" db="EMBL/GenBank/DDBJ databases">
        <authorList>
            <person name="Richards S.R."/>
            <person name="Qu J."/>
            <person name="Jiang H."/>
            <person name="Jhangiani S.N."/>
            <person name="Agravi P."/>
            <person name="Goodspeed R."/>
            <person name="Gross S."/>
            <person name="Mandapat C."/>
            <person name="Jackson L."/>
            <person name="Mathew T."/>
            <person name="Pu L."/>
            <person name="Thornton R."/>
            <person name="Saada N."/>
            <person name="Wilczek-Boney K.B."/>
            <person name="Lee S."/>
            <person name="Kovar C."/>
            <person name="Wu Y."/>
            <person name="Scherer S.E."/>
            <person name="Worley K.C."/>
            <person name="Muzny D.M."/>
            <person name="Gibbs R."/>
        </authorList>
    </citation>
    <scope>NUCLEOTIDE SEQUENCE</scope>
    <source>
        <strain evidence="5">Brora</strain>
    </source>
</reference>
<proteinExistence type="predicted"/>
<feature type="domain" description="C2H2-type" evidence="3">
    <location>
        <begin position="672"/>
        <end position="700"/>
    </location>
</feature>